<accession>A0A167VMX4</accession>
<reference evidence="7 8" key="1">
    <citation type="journal article" date="2016" name="Genome Biol. Evol.">
        <title>Divergent and convergent evolution of fungal pathogenicity.</title>
        <authorList>
            <person name="Shang Y."/>
            <person name="Xiao G."/>
            <person name="Zheng P."/>
            <person name="Cen K."/>
            <person name="Zhan S."/>
            <person name="Wang C."/>
        </authorList>
    </citation>
    <scope>NUCLEOTIDE SEQUENCE [LARGE SCALE GENOMIC DNA]</scope>
    <source>
        <strain evidence="7 8">ARSEF 7405</strain>
    </source>
</reference>
<dbReference type="GO" id="GO:0032259">
    <property type="term" value="P:methylation"/>
    <property type="evidence" value="ECO:0007669"/>
    <property type="project" value="UniProtKB-KW"/>
</dbReference>
<comment type="function">
    <text evidence="5">S-adenosyl-L-methionine-dependent protein methyltransferase that trimethylates the N-terminal glycine 'Gly-2' of elongation factor 1-alpha, before also catalyzing the mono- and dimethylation of 'Lys-3'.</text>
</comment>
<evidence type="ECO:0000313" key="7">
    <source>
        <dbReference type="EMBL" id="KZZ87758.1"/>
    </source>
</evidence>
<dbReference type="PROSITE" id="PS51560">
    <property type="entry name" value="SAM_MT_NNT1"/>
    <property type="match status" value="1"/>
</dbReference>
<feature type="binding site" evidence="5">
    <location>
        <begin position="86"/>
        <end position="88"/>
    </location>
    <ligand>
        <name>S-adenosyl-L-methionine</name>
        <dbReference type="ChEBI" id="CHEBI:59789"/>
    </ligand>
</feature>
<dbReference type="AlphaFoldDB" id="A0A167VMX4"/>
<dbReference type="Proteomes" id="UP000242877">
    <property type="component" value="Unassembled WGS sequence"/>
</dbReference>
<dbReference type="VEuPathDB" id="FungiDB:AAP_05462"/>
<dbReference type="InterPro" id="IPR025784">
    <property type="entry name" value="EFM7"/>
</dbReference>
<keyword evidence="4 5" id="KW-0949">S-adenosyl-L-methionine</keyword>
<feature type="binding site" evidence="5">
    <location>
        <position position="108"/>
    </location>
    <ligand>
        <name>S-adenosyl-L-methionine</name>
        <dbReference type="ChEBI" id="CHEBI:59789"/>
    </ligand>
</feature>
<gene>
    <name evidence="5" type="primary">EFM7</name>
    <name evidence="7" type="ORF">AAP_05462</name>
</gene>
<dbReference type="SUPFAM" id="SSF53335">
    <property type="entry name" value="S-adenosyl-L-methionine-dependent methyltransferases"/>
    <property type="match status" value="1"/>
</dbReference>
<keyword evidence="8" id="KW-1185">Reference proteome</keyword>
<evidence type="ECO:0000256" key="5">
    <source>
        <dbReference type="HAMAP-Rule" id="MF_03223"/>
    </source>
</evidence>
<keyword evidence="3 5" id="KW-0808">Transferase</keyword>
<feature type="binding site" evidence="5">
    <location>
        <position position="59"/>
    </location>
    <ligand>
        <name>S-adenosyl-L-methionine</name>
        <dbReference type="ChEBI" id="CHEBI:59789"/>
    </ligand>
</feature>
<evidence type="ECO:0000256" key="6">
    <source>
        <dbReference type="SAM" id="MobiDB-lite"/>
    </source>
</evidence>
<feature type="region of interest" description="Disordered" evidence="6">
    <location>
        <begin position="1"/>
        <end position="35"/>
    </location>
</feature>
<comment type="caution">
    <text evidence="7">The sequence shown here is derived from an EMBL/GenBank/DDBJ whole genome shotgun (WGS) entry which is preliminary data.</text>
</comment>
<dbReference type="PANTHER" id="PTHR14614">
    <property type="entry name" value="HEPATOCELLULAR CARCINOMA-ASSOCIATED ANTIGEN"/>
    <property type="match status" value="1"/>
</dbReference>
<dbReference type="OrthoDB" id="46564at2759"/>
<keyword evidence="1 5" id="KW-0963">Cytoplasm</keyword>
<dbReference type="Gene3D" id="3.40.50.150">
    <property type="entry name" value="Vaccinia Virus protein VP39"/>
    <property type="match status" value="1"/>
</dbReference>
<evidence type="ECO:0000256" key="3">
    <source>
        <dbReference type="ARBA" id="ARBA00022679"/>
    </source>
</evidence>
<evidence type="ECO:0000313" key="8">
    <source>
        <dbReference type="Proteomes" id="UP000242877"/>
    </source>
</evidence>
<feature type="binding site" evidence="5">
    <location>
        <position position="142"/>
    </location>
    <ligand>
        <name>S-adenosyl-L-methionine</name>
        <dbReference type="ChEBI" id="CHEBI:59789"/>
    </ligand>
</feature>
<dbReference type="InterPro" id="IPR029063">
    <property type="entry name" value="SAM-dependent_MTases_sf"/>
</dbReference>
<evidence type="ECO:0000256" key="4">
    <source>
        <dbReference type="ARBA" id="ARBA00022691"/>
    </source>
</evidence>
<keyword evidence="2 5" id="KW-0489">Methyltransferase</keyword>
<evidence type="ECO:0000256" key="2">
    <source>
        <dbReference type="ARBA" id="ARBA00022603"/>
    </source>
</evidence>
<dbReference type="GO" id="GO:0000183">
    <property type="term" value="P:rDNA heterochromatin formation"/>
    <property type="evidence" value="ECO:0007669"/>
    <property type="project" value="EnsemblFungi"/>
</dbReference>
<dbReference type="GO" id="GO:0071885">
    <property type="term" value="F:N-terminal protein N-methyltransferase activity"/>
    <property type="evidence" value="ECO:0007669"/>
    <property type="project" value="UniProtKB-UniRule"/>
</dbReference>
<comment type="similarity">
    <text evidence="5">Belongs to the class I-like SAM-binding methyltransferase superfamily. EFM7 family.</text>
</comment>
<dbReference type="EMBL" id="AZGZ01000031">
    <property type="protein sequence ID" value="KZZ87758.1"/>
    <property type="molecule type" value="Genomic_DNA"/>
</dbReference>
<dbReference type="Pfam" id="PF10294">
    <property type="entry name" value="Methyltransf_16"/>
    <property type="match status" value="1"/>
</dbReference>
<dbReference type="HAMAP" id="MF_03223">
    <property type="entry name" value="Methyltr_EFM7"/>
    <property type="match status" value="1"/>
</dbReference>
<feature type="compositionally biased region" description="Acidic residues" evidence="6">
    <location>
        <begin position="1"/>
        <end position="11"/>
    </location>
</feature>
<dbReference type="EC" id="2.1.1.-" evidence="5"/>
<dbReference type="GO" id="GO:0005737">
    <property type="term" value="C:cytoplasm"/>
    <property type="evidence" value="ECO:0007669"/>
    <property type="project" value="UniProtKB-SubCell"/>
</dbReference>
<dbReference type="GO" id="GO:0016279">
    <property type="term" value="F:protein-lysine N-methyltransferase activity"/>
    <property type="evidence" value="ECO:0007669"/>
    <property type="project" value="UniProtKB-UniRule"/>
</dbReference>
<dbReference type="InterPro" id="IPR019410">
    <property type="entry name" value="Methyltransf_16"/>
</dbReference>
<feature type="binding site" evidence="5">
    <location>
        <position position="166"/>
    </location>
    <ligand>
        <name>S-adenosyl-L-methionine</name>
        <dbReference type="ChEBI" id="CHEBI:59789"/>
    </ligand>
</feature>
<organism evidence="7 8">
    <name type="scientific">Ascosphaera apis ARSEF 7405</name>
    <dbReference type="NCBI Taxonomy" id="392613"/>
    <lineage>
        <taxon>Eukaryota</taxon>
        <taxon>Fungi</taxon>
        <taxon>Dikarya</taxon>
        <taxon>Ascomycota</taxon>
        <taxon>Pezizomycotina</taxon>
        <taxon>Eurotiomycetes</taxon>
        <taxon>Eurotiomycetidae</taxon>
        <taxon>Onygenales</taxon>
        <taxon>Ascosphaeraceae</taxon>
        <taxon>Ascosphaera</taxon>
    </lineage>
</organism>
<protein>
    <recommendedName>
        <fullName evidence="5">Protein N-terminal and lysine N-methyltransferase EFM7</fullName>
        <ecNumber evidence="5">2.1.1.-</ecNumber>
    </recommendedName>
    <alternativeName>
        <fullName evidence="5">Elongation factor methyltransferase 7</fullName>
    </alternativeName>
</protein>
<evidence type="ECO:0000256" key="1">
    <source>
        <dbReference type="ARBA" id="ARBA00022490"/>
    </source>
</evidence>
<proteinExistence type="inferred from homology"/>
<comment type="subcellular location">
    <subcellularLocation>
        <location evidence="5">Cytoplasm</location>
    </subcellularLocation>
</comment>
<sequence length="263" mass="29598">MVWNSDDEDVGEFGSFFNEPEGFRPPPKPETFSEHTLRSGQVLRVRLVGSHPLYGYLLWNAGRTVADCLEDRAEELVKGRDILELGAGAGLPSLVSAIKGSRTTVVTDYPDSDLVDNLQFNADSVASLIPQGTSLKVEGYRWGDAVDKVTAHLPVPSEGFDVVILADVIYNHPQHHNLIKSIQKTLKRTSDAVALVVSTPYQPWLKEKIWKFFPLAEESGFTVTPIFEKKMEKLLFEDDPGDEEIRRTVYGYELHWKPEELQK</sequence>
<name>A0A167VMX4_9EURO</name>
<dbReference type="PANTHER" id="PTHR14614:SF10">
    <property type="entry name" value="PROTEIN N-TERMINAL AND LYSINE N-METHYLTRANSFERASE EFM7"/>
    <property type="match status" value="1"/>
</dbReference>